<evidence type="ECO:0000313" key="4">
    <source>
        <dbReference type="WBParaSite" id="ECPE_0000328901-mRNA-1"/>
    </source>
</evidence>
<reference evidence="2 3" key="2">
    <citation type="submission" date="2018-11" db="EMBL/GenBank/DDBJ databases">
        <authorList>
            <consortium name="Pathogen Informatics"/>
        </authorList>
    </citation>
    <scope>NUCLEOTIDE SEQUENCE [LARGE SCALE GENOMIC DNA]</scope>
    <source>
        <strain evidence="2 3">Egypt</strain>
    </source>
</reference>
<feature type="compositionally biased region" description="Basic and acidic residues" evidence="1">
    <location>
        <begin position="1154"/>
        <end position="1163"/>
    </location>
</feature>
<feature type="compositionally biased region" description="Basic and acidic residues" evidence="1">
    <location>
        <begin position="1054"/>
        <end position="1069"/>
    </location>
</feature>
<organism evidence="4">
    <name type="scientific">Echinostoma caproni</name>
    <dbReference type="NCBI Taxonomy" id="27848"/>
    <lineage>
        <taxon>Eukaryota</taxon>
        <taxon>Metazoa</taxon>
        <taxon>Spiralia</taxon>
        <taxon>Lophotrochozoa</taxon>
        <taxon>Platyhelminthes</taxon>
        <taxon>Trematoda</taxon>
        <taxon>Digenea</taxon>
        <taxon>Plagiorchiida</taxon>
        <taxon>Echinostomata</taxon>
        <taxon>Echinostomatoidea</taxon>
        <taxon>Echinostomatidae</taxon>
        <taxon>Echinostoma</taxon>
    </lineage>
</organism>
<name>A0A183A8K1_9TREM</name>
<dbReference type="PANTHER" id="PTHR22050:SF0">
    <property type="entry name" value="TRANSMEMBRANE PROTEIN 131 HOMOLOG"/>
    <property type="match status" value="1"/>
</dbReference>
<feature type="region of interest" description="Disordered" evidence="1">
    <location>
        <begin position="1498"/>
        <end position="1534"/>
    </location>
</feature>
<evidence type="ECO:0000313" key="3">
    <source>
        <dbReference type="Proteomes" id="UP000272942"/>
    </source>
</evidence>
<feature type="compositionally biased region" description="Polar residues" evidence="1">
    <location>
        <begin position="1518"/>
        <end position="1530"/>
    </location>
</feature>
<proteinExistence type="predicted"/>
<feature type="compositionally biased region" description="Low complexity" evidence="1">
    <location>
        <begin position="1164"/>
        <end position="1174"/>
    </location>
</feature>
<dbReference type="InterPro" id="IPR039877">
    <property type="entry name" value="TMEM131-like"/>
</dbReference>
<feature type="compositionally biased region" description="Low complexity" evidence="1">
    <location>
        <begin position="918"/>
        <end position="935"/>
    </location>
</feature>
<feature type="region of interest" description="Disordered" evidence="1">
    <location>
        <begin position="1422"/>
        <end position="1485"/>
    </location>
</feature>
<feature type="region of interest" description="Disordered" evidence="1">
    <location>
        <begin position="1653"/>
        <end position="1690"/>
    </location>
</feature>
<feature type="compositionally biased region" description="Basic and acidic residues" evidence="1">
    <location>
        <begin position="1010"/>
        <end position="1025"/>
    </location>
</feature>
<reference evidence="4" key="1">
    <citation type="submission" date="2016-06" db="UniProtKB">
        <authorList>
            <consortium name="WormBaseParasite"/>
        </authorList>
    </citation>
    <scope>IDENTIFICATION</scope>
</reference>
<sequence length="1729" mass="188709">MIVHDLFPGKTVRRNVIIQSSYPGPVKLLRLQLESDSTDPLRHSSTGFVRLYRQQAANQPPVTESDSSHMILEPQQPTIVATVLFDPAGVCVDVLSGPGLITSMGTREPICHTGFSLDSTQGLQWLTSITANDTTHVDATDRFHAGLLQSAITYAQLRSAWMSQTTGTSSIHTKHLLETYLSLSIDEQHNEHHLNHPSMGNETSVHWADLSASLIWPRLVSSRKHPVKRSVAQCQIRTSTSAGGTEIKSNPDEATLEQALRAYFPPTIPGESVQCDLIIINPSDRPVFVQPILLDSVYAMRCDTLSCINQTNPGAHTEPLVSFLHALGVPASTEHVTKLTHLLTGTFQVEIIHSNPIIDFSYQQLPSPTCCPIFWLPASVGQLILRLTFIPDLSASQSHSRPDAPPTQLTSHNLLFLRNNLTALEPVWLNARLGRAAISLGMVSTDENQTEDHPEPSDTTATTSTLTHENKSKSAILGTSGSNSGTTAGTKPTHTGAIGSINLFMSGEWHVALSSSSHISIVDTNSSDPRPLGSWATSLIPPTSLASVVRLEFDFSERAFWPFCTDNTDLQLAYSFPNHVHSDLLETKKHTSGSERRVVHTITHPGEFLASLSLRRRLVLVNSGDVPIELRAIILVSGSKTSDTKIDDASWSPWSHKGSGFTCSYRGFQVHPCLMYSAQAPHEASPNGTDGTQFSNHSVLLAPGEQFLLEIRYRPDFVYSGTAARLWLLAHPHHSGPWNPRIDQLLTECMVHSSNSAHCAELIESYRFADVQLNAVFPPGFLRLCLNALPRPWIEYILWVVVVCLFTINLLGVMLMGCLDASRLYAAHERVRVRLNRIPFNAHPDPARVLRFDSLVADPFASAADSSGPQGTGDKSGLKEKGSVTQTDHSSQSKKDDVASGTTIIDPANPSQSPVDLTTNTVHTTPKTKQPTCPTSAQNEIQIAAGPVVAGSGKGNPEKSVNGTGTDSGAKCPVVYSVSDDEPWIMSRSSFKLLSKSPVVSTTTSLLKPALDDRKPSKSVRKADFPKITLPDTVGTTPDRPTGRVKKKSVQLARDSDDRDSPSPSERTRTTVVSLSVEDDQDPVCATKLSPMRRSTRKLANSTNPNSGSRSKVSDAPKTEAGIAAAVRATMRLAEEAGLQARRKVSNQTTDQFRNTRDKRDLPSGHSSTSSSSGPDQDPVHTKNKSSRSSTTASSNISRDKPSPLQHGGHSANQQAQQQQQQLQQQQPCHQQPQGHTRVHRASPTVHASKRSVRHFTGQSHGPILEHQLTYGYNRSDHENNYNTSRQYPLFRSRAHSDYQPGAPYPVCGTALDLDLPGEVPPELFGPHLGLCWPASPMEFERAQSYPDQLMVCGGLWPGAGPPPPPGPPGPHWDDAVVEVSTTSDIWDPIPLGSNHSHLLNAQDAMEQIAADSRAFAESLLHLSPKRTRRTPSNTDQVSQTNRQAQSASNRPDRGRSRPTELPSTGRDFVAAQSPSDSDRTPCWDSAFPPVETFLRTTSLLGPSPVGSLDREPLFDRSISSPIPTDSGQLPGSGDNACSIMESDRTPQLLVPLMREILLSPTPEHSSANQLSRWDAILATNQSLTSPTVTTKPTESITAPGSSFSHYFYELPQITMARRQCMLAHEGRQDETRYLDPVTPPTDIDTTGAKTTALTASSDHSPTAAVWTDTSLMDNRKDDTSSRSVQPRVVKRTRSESSRVKLVIYVIAILFTNEVMIPDRMRINHITNL</sequence>
<keyword evidence="3" id="KW-1185">Reference proteome</keyword>
<dbReference type="EMBL" id="UZAN01040261">
    <property type="protein sequence ID" value="VDP69025.1"/>
    <property type="molecule type" value="Genomic_DNA"/>
</dbReference>
<feature type="compositionally biased region" description="Low complexity" evidence="1">
    <location>
        <begin position="1214"/>
        <end position="1234"/>
    </location>
</feature>
<feature type="compositionally biased region" description="Polar residues" evidence="1">
    <location>
        <begin position="1431"/>
        <end position="1450"/>
    </location>
</feature>
<dbReference type="Proteomes" id="UP000272942">
    <property type="component" value="Unassembled WGS sequence"/>
</dbReference>
<evidence type="ECO:0000256" key="1">
    <source>
        <dbReference type="SAM" id="MobiDB-lite"/>
    </source>
</evidence>
<dbReference type="GO" id="GO:0016020">
    <property type="term" value="C:membrane"/>
    <property type="evidence" value="ECO:0007669"/>
    <property type="project" value="TreeGrafter"/>
</dbReference>
<gene>
    <name evidence="2" type="ORF">ECPE_LOCUS3286</name>
</gene>
<feature type="compositionally biased region" description="Low complexity" evidence="1">
    <location>
        <begin position="478"/>
        <end position="490"/>
    </location>
</feature>
<protein>
    <submittedName>
        <fullName evidence="4">TMEM131_like domain-containing protein</fullName>
    </submittedName>
</protein>
<evidence type="ECO:0000313" key="2">
    <source>
        <dbReference type="EMBL" id="VDP69025.1"/>
    </source>
</evidence>
<feature type="region of interest" description="Disordered" evidence="1">
    <location>
        <begin position="445"/>
        <end position="493"/>
    </location>
</feature>
<feature type="region of interest" description="Disordered" evidence="1">
    <location>
        <begin position="862"/>
        <end position="970"/>
    </location>
</feature>
<feature type="compositionally biased region" description="Polar residues" evidence="1">
    <location>
        <begin position="1098"/>
        <end position="1111"/>
    </location>
</feature>
<dbReference type="WBParaSite" id="ECPE_0000328901-mRNA-1">
    <property type="protein sequence ID" value="ECPE_0000328901-mRNA-1"/>
    <property type="gene ID" value="ECPE_0000328901"/>
</dbReference>
<feature type="region of interest" description="Disordered" evidence="1">
    <location>
        <begin position="1138"/>
        <end position="1257"/>
    </location>
</feature>
<dbReference type="OrthoDB" id="6247395at2759"/>
<accession>A0A183A8K1</accession>
<feature type="region of interest" description="Disordered" evidence="1">
    <location>
        <begin position="1010"/>
        <end position="1120"/>
    </location>
</feature>
<dbReference type="PANTHER" id="PTHR22050">
    <property type="entry name" value="RW1 PROTEIN HOMOLOG"/>
    <property type="match status" value="1"/>
</dbReference>
<feature type="compositionally biased region" description="Low complexity" evidence="1">
    <location>
        <begin position="1187"/>
        <end position="1197"/>
    </location>
</feature>